<evidence type="ECO:0000313" key="2">
    <source>
        <dbReference type="EMBL" id="OUP70649.1"/>
    </source>
</evidence>
<comment type="caution">
    <text evidence="2">The sequence shown here is derived from an EMBL/GenBank/DDBJ whole genome shotgun (WGS) entry which is preliminary data.</text>
</comment>
<sequence length="208" mass="23191">MQSSTEEKEVDKTEQYEVESVPYPEVDGEDSEFVNQLDLVNNQLLLPMAITVPDKVPNNYVPSVVVGEEYSLSPNSKWIVKMNSDTATFYHEDGIAVQLTMCGTNSKMDVEAISKQLDSFYSSFIEKSEPSYKNVFIADKLAGKEVSFQIDHDGQAMYICVGAFVDSKSVVIYTVNYFVPESGDSVIVEQVDNLFGTFLADGKQVSRK</sequence>
<organism evidence="2 3">
    <name type="scientific">Anaerotruncus colihominis</name>
    <dbReference type="NCBI Taxonomy" id="169435"/>
    <lineage>
        <taxon>Bacteria</taxon>
        <taxon>Bacillati</taxon>
        <taxon>Bacillota</taxon>
        <taxon>Clostridia</taxon>
        <taxon>Eubacteriales</taxon>
        <taxon>Oscillospiraceae</taxon>
        <taxon>Anaerotruncus</taxon>
    </lineage>
</organism>
<accession>A0A1Y4MR64</accession>
<gene>
    <name evidence="2" type="ORF">B5F11_04185</name>
</gene>
<feature type="compositionally biased region" description="Basic and acidic residues" evidence="1">
    <location>
        <begin position="1"/>
        <end position="15"/>
    </location>
</feature>
<dbReference type="Proteomes" id="UP000196386">
    <property type="component" value="Unassembled WGS sequence"/>
</dbReference>
<dbReference type="EMBL" id="NFKP01000003">
    <property type="protein sequence ID" value="OUP70649.1"/>
    <property type="molecule type" value="Genomic_DNA"/>
</dbReference>
<protein>
    <submittedName>
        <fullName evidence="2">Uncharacterized protein</fullName>
    </submittedName>
</protein>
<dbReference type="AlphaFoldDB" id="A0A1Y4MR64"/>
<name>A0A1Y4MR64_9FIRM</name>
<evidence type="ECO:0000256" key="1">
    <source>
        <dbReference type="SAM" id="MobiDB-lite"/>
    </source>
</evidence>
<reference evidence="3" key="1">
    <citation type="submission" date="2017-04" db="EMBL/GenBank/DDBJ databases">
        <title>Function of individual gut microbiota members based on whole genome sequencing of pure cultures obtained from chicken caecum.</title>
        <authorList>
            <person name="Medvecky M."/>
            <person name="Cejkova D."/>
            <person name="Polansky O."/>
            <person name="Karasova D."/>
            <person name="Kubasova T."/>
            <person name="Cizek A."/>
            <person name="Rychlik I."/>
        </authorList>
    </citation>
    <scope>NUCLEOTIDE SEQUENCE [LARGE SCALE GENOMIC DNA]</scope>
    <source>
        <strain evidence="3">An175</strain>
    </source>
</reference>
<proteinExistence type="predicted"/>
<feature type="region of interest" description="Disordered" evidence="1">
    <location>
        <begin position="1"/>
        <end position="27"/>
    </location>
</feature>
<evidence type="ECO:0000313" key="3">
    <source>
        <dbReference type="Proteomes" id="UP000196386"/>
    </source>
</evidence>